<dbReference type="Gene3D" id="2.10.70.10">
    <property type="entry name" value="Complement Module, domain 1"/>
    <property type="match status" value="1"/>
</dbReference>
<evidence type="ECO:0000256" key="3">
    <source>
        <dbReference type="ARBA" id="ARBA00022525"/>
    </source>
</evidence>
<comment type="subcellular location">
    <subcellularLocation>
        <location evidence="1">Secreted</location>
    </subcellularLocation>
</comment>
<dbReference type="Proteomes" id="UP000544127">
    <property type="component" value="Unassembled WGS sequence"/>
</dbReference>
<keyword evidence="4" id="KW-1015">Disulfide bond</keyword>
<protein>
    <submittedName>
        <fullName evidence="5">MSMB protein</fullName>
    </submittedName>
</protein>
<reference evidence="5 6" key="1">
    <citation type="submission" date="2019-09" db="EMBL/GenBank/DDBJ databases">
        <title>Bird 10,000 Genomes (B10K) Project - Family phase.</title>
        <authorList>
            <person name="Zhang G."/>
        </authorList>
    </citation>
    <scope>NUCLEOTIDE SEQUENCE [LARGE SCALE GENOMIC DNA]</scope>
    <source>
        <strain evidence="5">B10K-DU-012-37</strain>
    </source>
</reference>
<evidence type="ECO:0000313" key="6">
    <source>
        <dbReference type="Proteomes" id="UP000544127"/>
    </source>
</evidence>
<feature type="non-terminal residue" evidence="5">
    <location>
        <position position="1"/>
    </location>
</feature>
<keyword evidence="6" id="KW-1185">Reference proteome</keyword>
<dbReference type="AlphaFoldDB" id="A0A7K6AJ14"/>
<dbReference type="Gene3D" id="2.20.25.590">
    <property type="match status" value="1"/>
</dbReference>
<sequence>GCVLKGKLYPFGEIERTEDCFRCSCSKQEINCCSLFQKPLRYDKENCEVVFNKQSCNYDVVQKSDPSKECFVYSR</sequence>
<dbReference type="PANTHER" id="PTHR10500:SF7">
    <property type="entry name" value="BETA-MICROSEMINOPROTEIN"/>
    <property type="match status" value="1"/>
</dbReference>
<evidence type="ECO:0000256" key="4">
    <source>
        <dbReference type="ARBA" id="ARBA00023157"/>
    </source>
</evidence>
<accession>A0A7K6AJ14</accession>
<dbReference type="PANTHER" id="PTHR10500">
    <property type="entry name" value="BETA-MICROSEMINOPROTEIN"/>
    <property type="match status" value="1"/>
</dbReference>
<comment type="similarity">
    <text evidence="2">Belongs to the beta-microseminoprotein family.</text>
</comment>
<comment type="caution">
    <text evidence="5">The sequence shown here is derived from an EMBL/GenBank/DDBJ whole genome shotgun (WGS) entry which is preliminary data.</text>
</comment>
<evidence type="ECO:0000313" key="5">
    <source>
        <dbReference type="EMBL" id="NWU89980.1"/>
    </source>
</evidence>
<dbReference type="OrthoDB" id="9969981at2759"/>
<organism evidence="5 6">
    <name type="scientific">Upupa epops</name>
    <name type="common">Eurasian hoopoe</name>
    <dbReference type="NCBI Taxonomy" id="57439"/>
    <lineage>
        <taxon>Eukaryota</taxon>
        <taxon>Metazoa</taxon>
        <taxon>Chordata</taxon>
        <taxon>Craniata</taxon>
        <taxon>Vertebrata</taxon>
        <taxon>Euteleostomi</taxon>
        <taxon>Archelosauria</taxon>
        <taxon>Archosauria</taxon>
        <taxon>Dinosauria</taxon>
        <taxon>Saurischia</taxon>
        <taxon>Theropoda</taxon>
        <taxon>Coelurosauria</taxon>
        <taxon>Aves</taxon>
        <taxon>Neognathae</taxon>
        <taxon>Neoaves</taxon>
        <taxon>Telluraves</taxon>
        <taxon>Coraciimorphae</taxon>
        <taxon>Bucerotiformes</taxon>
        <taxon>Upupidae</taxon>
        <taxon>Upupa</taxon>
    </lineage>
</organism>
<dbReference type="EMBL" id="VZRI01001960">
    <property type="protein sequence ID" value="NWU89980.1"/>
    <property type="molecule type" value="Genomic_DNA"/>
</dbReference>
<name>A0A7K6AJ14_UPUEP</name>
<proteinExistence type="inferred from homology"/>
<dbReference type="GO" id="GO:0005576">
    <property type="term" value="C:extracellular region"/>
    <property type="evidence" value="ECO:0007669"/>
    <property type="project" value="UniProtKB-SubCell"/>
</dbReference>
<dbReference type="InterPro" id="IPR008735">
    <property type="entry name" value="PSP94"/>
</dbReference>
<evidence type="ECO:0000256" key="1">
    <source>
        <dbReference type="ARBA" id="ARBA00004613"/>
    </source>
</evidence>
<dbReference type="Pfam" id="PF05825">
    <property type="entry name" value="PSP94"/>
    <property type="match status" value="1"/>
</dbReference>
<keyword evidence="3" id="KW-0964">Secreted</keyword>
<evidence type="ECO:0000256" key="2">
    <source>
        <dbReference type="ARBA" id="ARBA00010352"/>
    </source>
</evidence>
<gene>
    <name evidence="5" type="primary">Msmb_0</name>
    <name evidence="5" type="ORF">UPUEPO_R13636</name>
</gene>
<feature type="non-terminal residue" evidence="5">
    <location>
        <position position="75"/>
    </location>
</feature>